<dbReference type="PANTHER" id="PTHR36306:SF1">
    <property type="entry name" value="ALPHA-AMYLASE-RELATED"/>
    <property type="match status" value="1"/>
</dbReference>
<comment type="similarity">
    <text evidence="1 3">Belongs to the glycosyl hydrolase 57 family.</text>
</comment>
<dbReference type="EMBL" id="PKUS01000013">
    <property type="protein sequence ID" value="PLW68534.1"/>
    <property type="molecule type" value="Genomic_DNA"/>
</dbReference>
<evidence type="ECO:0000256" key="1">
    <source>
        <dbReference type="ARBA" id="ARBA00006821"/>
    </source>
</evidence>
<evidence type="ECO:0000313" key="6">
    <source>
        <dbReference type="Proteomes" id="UP000235005"/>
    </source>
</evidence>
<proteinExistence type="inferred from homology"/>
<dbReference type="AlphaFoldDB" id="A0A2N5X218"/>
<dbReference type="Pfam" id="PF03065">
    <property type="entry name" value="Glyco_hydro_57"/>
    <property type="match status" value="1"/>
</dbReference>
<feature type="domain" description="Glycoside hydrolase family 57 N-terminal" evidence="4">
    <location>
        <begin position="11"/>
        <end position="432"/>
    </location>
</feature>
<evidence type="ECO:0000259" key="4">
    <source>
        <dbReference type="Pfam" id="PF03065"/>
    </source>
</evidence>
<dbReference type="SUPFAM" id="SSF88713">
    <property type="entry name" value="Glycoside hydrolase/deacetylase"/>
    <property type="match status" value="1"/>
</dbReference>
<accession>A0A2N5X218</accession>
<dbReference type="InterPro" id="IPR004300">
    <property type="entry name" value="Glyco_hydro_57_N"/>
</dbReference>
<evidence type="ECO:0000256" key="3">
    <source>
        <dbReference type="RuleBase" id="RU361196"/>
    </source>
</evidence>
<dbReference type="Proteomes" id="UP000235005">
    <property type="component" value="Unassembled WGS sequence"/>
</dbReference>
<name>A0A2N5X218_9GAMM</name>
<dbReference type="RefSeq" id="WP_101518201.1">
    <property type="nucleotide sequence ID" value="NZ_PKUS01000013.1"/>
</dbReference>
<reference evidence="5 6" key="1">
    <citation type="submission" date="2018-01" db="EMBL/GenBank/DDBJ databases">
        <title>The draft genome sequence of Halioglobus lutimaris HF004.</title>
        <authorList>
            <person name="Du Z.-J."/>
            <person name="Shi M.-J."/>
        </authorList>
    </citation>
    <scope>NUCLEOTIDE SEQUENCE [LARGE SCALE GENOMIC DNA]</scope>
    <source>
        <strain evidence="5 6">HF004</strain>
    </source>
</reference>
<evidence type="ECO:0000313" key="5">
    <source>
        <dbReference type="EMBL" id="PLW68534.1"/>
    </source>
</evidence>
<dbReference type="GO" id="GO:0016787">
    <property type="term" value="F:hydrolase activity"/>
    <property type="evidence" value="ECO:0007669"/>
    <property type="project" value="UniProtKB-KW"/>
</dbReference>
<dbReference type="InterPro" id="IPR052046">
    <property type="entry name" value="GH57_Enzymes"/>
</dbReference>
<evidence type="ECO:0000256" key="2">
    <source>
        <dbReference type="ARBA" id="ARBA00023277"/>
    </source>
</evidence>
<dbReference type="OrthoDB" id="9759321at2"/>
<keyword evidence="5" id="KW-0378">Hydrolase</keyword>
<protein>
    <submittedName>
        <fullName evidence="5">Glycoside hydrolase</fullName>
    </submittedName>
</protein>
<keyword evidence="2 3" id="KW-0119">Carbohydrate metabolism</keyword>
<sequence>MHSDQPMKVVLCWHMHQPEYRNMGTGTSQLPWTYLHAVKDYVDMAAHLEAVPRAKAVVNFAPILLEQIEAYIREVKAFLAGRGTINDPLLADLVEPALPGDGELRLELMKKCLQANREHMIERFEPYRRLADLANYYKEHPASLIYASNQFLADLLVWYHLSWLAESARRTDPRIRALQEKGYNYTLHERRDLLQILLELLESVIPRYRALAESGQVELIMSPYAHPIVPLLLDMESAHEAMPDAHLPINTTYPGGRERARWHLQQGLDTFERVFGLRPQGLWPSEGGVSQESLPLFEEAGFTWLASGGSVLNNSHDNTHHGCSHKVYRFGEAGINCIFRDDGLSDLIGFSYSDWHAEDAVANLVGHMEHIADLCPDRSDCLITIILDGENAWEYYPENAWYFLSHLYQTLAENTKLELTTVTDFIRTCEPQPVHEEHLVAGSWVYGTFSTWIGAPEKNRAWDLLVEAKRCFDEQVKEGKLSAEQLRDASRQLAICEGSDWFWWFGDYNPGPTVSQFDQLYRMHLAHLYYLLNVEAPGYLSEVISRGGGQPSRGGVMRHHDQSAQ</sequence>
<comment type="caution">
    <text evidence="5">The sequence shown here is derived from an EMBL/GenBank/DDBJ whole genome shotgun (WGS) entry which is preliminary data.</text>
</comment>
<dbReference type="CDD" id="cd10796">
    <property type="entry name" value="GH57N_APU"/>
    <property type="match status" value="1"/>
</dbReference>
<dbReference type="PANTHER" id="PTHR36306">
    <property type="entry name" value="ALPHA-AMYLASE-RELATED-RELATED"/>
    <property type="match status" value="1"/>
</dbReference>
<dbReference type="GO" id="GO:0005975">
    <property type="term" value="P:carbohydrate metabolic process"/>
    <property type="evidence" value="ECO:0007669"/>
    <property type="project" value="InterPro"/>
</dbReference>
<dbReference type="InterPro" id="IPR027291">
    <property type="entry name" value="Glyco_hydro_38_N_sf"/>
</dbReference>
<gene>
    <name evidence="5" type="ORF">C0039_12235</name>
</gene>
<keyword evidence="6" id="KW-1185">Reference proteome</keyword>
<organism evidence="5 6">
    <name type="scientific">Pseudohalioglobus lutimaris</name>
    <dbReference type="NCBI Taxonomy" id="1737061"/>
    <lineage>
        <taxon>Bacteria</taxon>
        <taxon>Pseudomonadati</taxon>
        <taxon>Pseudomonadota</taxon>
        <taxon>Gammaproteobacteria</taxon>
        <taxon>Cellvibrionales</taxon>
        <taxon>Halieaceae</taxon>
        <taxon>Pseudohalioglobus</taxon>
    </lineage>
</organism>
<dbReference type="Gene3D" id="3.20.110.10">
    <property type="entry name" value="Glycoside hydrolase 38, N terminal domain"/>
    <property type="match status" value="1"/>
</dbReference>
<dbReference type="InterPro" id="IPR011330">
    <property type="entry name" value="Glyco_hydro/deAcase_b/a-brl"/>
</dbReference>